<keyword evidence="2" id="KW-1133">Transmembrane helix</keyword>
<name>A0A8T3CBX6_DENNO</name>
<keyword evidence="2" id="KW-0472">Membrane</keyword>
<dbReference type="AlphaFoldDB" id="A0A8T3CBX6"/>
<reference evidence="3" key="1">
    <citation type="journal article" date="2022" name="Front. Genet.">
        <title>Chromosome-Scale Assembly of the Dendrobium nobile Genome Provides Insights Into the Molecular Mechanism of the Biosynthesis of the Medicinal Active Ingredient of Dendrobium.</title>
        <authorList>
            <person name="Xu Q."/>
            <person name="Niu S.-C."/>
            <person name="Li K.-L."/>
            <person name="Zheng P.-J."/>
            <person name="Zhang X.-J."/>
            <person name="Jia Y."/>
            <person name="Liu Y."/>
            <person name="Niu Y.-X."/>
            <person name="Yu L.-H."/>
            <person name="Chen D.-F."/>
            <person name="Zhang G.-Q."/>
        </authorList>
    </citation>
    <scope>NUCLEOTIDE SEQUENCE</scope>
    <source>
        <tissue evidence="3">Leaf</tissue>
    </source>
</reference>
<gene>
    <name evidence="3" type="ORF">KFK09_001802</name>
</gene>
<evidence type="ECO:0000256" key="2">
    <source>
        <dbReference type="SAM" id="Phobius"/>
    </source>
</evidence>
<evidence type="ECO:0000313" key="3">
    <source>
        <dbReference type="EMBL" id="KAI0529255.1"/>
    </source>
</evidence>
<sequence length="373" mass="42907">MSKRGRMTVGSSSSSSRQPDRFLNSENEEAYYRYKACKISPSKMLNQAALNFEVMGLFASTTFQFLLTLVFPYNSELLFEFLANLTYTVDNTTFHSFVCGRPVEITRADIAQHIGLSTEGPMVRSFLTDDFDWSDVNRVLRNTVFHQHQPLVQSLTRNARIIQHVLRTSIIAKGGDRINLTPTLSVATYLIMSNFKFDEVDLISNYIRHMTFVRLPTTRQKQNMALGHLIGYILYHKYQLSYPGEPDMLPIFYTDASFRILFHRGHEPEEPVFDEEEGEDAPAAAPARPRRHATPRAPAPAPAPPHPNDDLVARFDQLQTRLDMHIQEQHQQHEADMQWFGERFTAIDHRFDTLFQYFQPNPPPPPTDQDPSD</sequence>
<dbReference type="Proteomes" id="UP000829196">
    <property type="component" value="Unassembled WGS sequence"/>
</dbReference>
<evidence type="ECO:0000256" key="1">
    <source>
        <dbReference type="SAM" id="MobiDB-lite"/>
    </source>
</evidence>
<feature type="transmembrane region" description="Helical" evidence="2">
    <location>
        <begin position="48"/>
        <end position="71"/>
    </location>
</feature>
<accession>A0A8T3CBX6</accession>
<organism evidence="3 4">
    <name type="scientific">Dendrobium nobile</name>
    <name type="common">Orchid</name>
    <dbReference type="NCBI Taxonomy" id="94219"/>
    <lineage>
        <taxon>Eukaryota</taxon>
        <taxon>Viridiplantae</taxon>
        <taxon>Streptophyta</taxon>
        <taxon>Embryophyta</taxon>
        <taxon>Tracheophyta</taxon>
        <taxon>Spermatophyta</taxon>
        <taxon>Magnoliopsida</taxon>
        <taxon>Liliopsida</taxon>
        <taxon>Asparagales</taxon>
        <taxon>Orchidaceae</taxon>
        <taxon>Epidendroideae</taxon>
        <taxon>Malaxideae</taxon>
        <taxon>Dendrobiinae</taxon>
        <taxon>Dendrobium</taxon>
    </lineage>
</organism>
<feature type="compositionally biased region" description="Acidic residues" evidence="1">
    <location>
        <begin position="270"/>
        <end position="280"/>
    </location>
</feature>
<feature type="region of interest" description="Disordered" evidence="1">
    <location>
        <begin position="269"/>
        <end position="311"/>
    </location>
</feature>
<keyword evidence="4" id="KW-1185">Reference proteome</keyword>
<feature type="compositionally biased region" description="Pro residues" evidence="1">
    <location>
        <begin position="297"/>
        <end position="306"/>
    </location>
</feature>
<dbReference type="EMBL" id="JAGYWB010000002">
    <property type="protein sequence ID" value="KAI0529255.1"/>
    <property type="molecule type" value="Genomic_DNA"/>
</dbReference>
<evidence type="ECO:0000313" key="4">
    <source>
        <dbReference type="Proteomes" id="UP000829196"/>
    </source>
</evidence>
<proteinExistence type="predicted"/>
<protein>
    <submittedName>
        <fullName evidence="3">Uncharacterized protein</fullName>
    </submittedName>
</protein>
<comment type="caution">
    <text evidence="3">The sequence shown here is derived from an EMBL/GenBank/DDBJ whole genome shotgun (WGS) entry which is preliminary data.</text>
</comment>
<feature type="region of interest" description="Disordered" evidence="1">
    <location>
        <begin position="1"/>
        <end position="21"/>
    </location>
</feature>
<keyword evidence="2" id="KW-0812">Transmembrane</keyword>